<protein>
    <submittedName>
        <fullName evidence="1">Uncharacterized protein</fullName>
    </submittedName>
</protein>
<reference evidence="1" key="1">
    <citation type="submission" date="2023-02" db="EMBL/GenBank/DDBJ databases">
        <title>Nocardiopsis ansamitocini NBRC 112285.</title>
        <authorList>
            <person name="Ichikawa N."/>
            <person name="Sato H."/>
            <person name="Tonouchi N."/>
        </authorList>
    </citation>
    <scope>NUCLEOTIDE SEQUENCE</scope>
    <source>
        <strain evidence="1">NBRC 112285</strain>
    </source>
</reference>
<keyword evidence="2" id="KW-1185">Reference proteome</keyword>
<accession>A0A9W6P326</accession>
<evidence type="ECO:0000313" key="2">
    <source>
        <dbReference type="Proteomes" id="UP001165092"/>
    </source>
</evidence>
<name>A0A9W6P326_9ACTN</name>
<dbReference type="EMBL" id="BSQG01000001">
    <property type="protein sequence ID" value="GLU46364.1"/>
    <property type="molecule type" value="Genomic_DNA"/>
</dbReference>
<evidence type="ECO:0000313" key="1">
    <source>
        <dbReference type="EMBL" id="GLU46364.1"/>
    </source>
</evidence>
<comment type="caution">
    <text evidence="1">The sequence shown here is derived from an EMBL/GenBank/DDBJ whole genome shotgun (WGS) entry which is preliminary data.</text>
</comment>
<dbReference type="AlphaFoldDB" id="A0A9W6P326"/>
<proteinExistence type="predicted"/>
<dbReference type="Proteomes" id="UP001165092">
    <property type="component" value="Unassembled WGS sequence"/>
</dbReference>
<gene>
    <name evidence="1" type="ORF">Nans01_07150</name>
</gene>
<sequence length="74" mass="7883">MDGLAATVVPRVVPQEKRIGLREPGVERVVESGEAETGLHLSHLGILHACTPSRFVVSCHRTGEDSTALLDSGH</sequence>
<organism evidence="1 2">
    <name type="scientific">Nocardiopsis ansamitocini</name>
    <dbReference type="NCBI Taxonomy" id="1670832"/>
    <lineage>
        <taxon>Bacteria</taxon>
        <taxon>Bacillati</taxon>
        <taxon>Actinomycetota</taxon>
        <taxon>Actinomycetes</taxon>
        <taxon>Streptosporangiales</taxon>
        <taxon>Nocardiopsidaceae</taxon>
        <taxon>Nocardiopsis</taxon>
    </lineage>
</organism>